<dbReference type="Gene3D" id="2.60.120.560">
    <property type="entry name" value="Exo-inulinase, domain 1"/>
    <property type="match status" value="1"/>
</dbReference>
<dbReference type="OrthoDB" id="659240at2"/>
<dbReference type="RefSeq" id="WP_073041127.1">
    <property type="nucleotide sequence ID" value="NZ_FQUO01000004.1"/>
</dbReference>
<dbReference type="PROSITE" id="PS51257">
    <property type="entry name" value="PROKAR_LIPOPROTEIN"/>
    <property type="match status" value="1"/>
</dbReference>
<dbReference type="AlphaFoldDB" id="A0A1M4XWJ4"/>
<dbReference type="EMBL" id="FQUO01000004">
    <property type="protein sequence ID" value="SHE97612.1"/>
    <property type="molecule type" value="Genomic_DNA"/>
</dbReference>
<evidence type="ECO:0000256" key="1">
    <source>
        <dbReference type="SAM" id="SignalP"/>
    </source>
</evidence>
<feature type="signal peptide" evidence="1">
    <location>
        <begin position="1"/>
        <end position="21"/>
    </location>
</feature>
<name>A0A1M4XWJ4_9BACT</name>
<keyword evidence="4" id="KW-1185">Reference proteome</keyword>
<sequence>MHKLLTLGVAAALLAACSSSKQTTMNQQGSHAAQSGADWQPLFDGKEIKGWHTYGGTGVGKAWRVDNGAIHFDPAAKKSLGDKEGGDLVSNEAYENFHLSLDWKIAPNANSGVIFLVQDDPGKYNATYLTGPEMQVVDNQGHPDGKIYKHKAGDLYDLVASSKEAQKPVGEWNHAEIVLNKGKLQLSLNGVQTVSTTMWDDNWNTLIAGSKFKDWQAFAKNRSGHIALQDHGDAVWFKDIKIKRL</sequence>
<gene>
    <name evidence="3" type="ORF">SAMN05444008_10460</name>
</gene>
<dbReference type="InterPro" id="IPR010496">
    <property type="entry name" value="AL/BT2_dom"/>
</dbReference>
<dbReference type="STRING" id="1302690.BUE76_14480"/>
<keyword evidence="1" id="KW-0732">Signal</keyword>
<organism evidence="3 4">
    <name type="scientific">Cnuella takakiae</name>
    <dbReference type="NCBI Taxonomy" id="1302690"/>
    <lineage>
        <taxon>Bacteria</taxon>
        <taxon>Pseudomonadati</taxon>
        <taxon>Bacteroidota</taxon>
        <taxon>Chitinophagia</taxon>
        <taxon>Chitinophagales</taxon>
        <taxon>Chitinophagaceae</taxon>
        <taxon>Cnuella</taxon>
    </lineage>
</organism>
<protein>
    <recommendedName>
        <fullName evidence="2">3-keto-alpha-glucoside-1,2-lyase/3-keto-2-hydroxy-glucal hydratase domain-containing protein</fullName>
    </recommendedName>
</protein>
<accession>A0A1M4XWJ4</accession>
<dbReference type="Proteomes" id="UP000184368">
    <property type="component" value="Unassembled WGS sequence"/>
</dbReference>
<evidence type="ECO:0000313" key="3">
    <source>
        <dbReference type="EMBL" id="SHE97612.1"/>
    </source>
</evidence>
<feature type="domain" description="3-keto-alpha-glucoside-1,2-lyase/3-keto-2-hydroxy-glucal hydratase" evidence="2">
    <location>
        <begin position="38"/>
        <end position="243"/>
    </location>
</feature>
<feature type="chain" id="PRO_5013268325" description="3-keto-alpha-glucoside-1,2-lyase/3-keto-2-hydroxy-glucal hydratase domain-containing protein" evidence="1">
    <location>
        <begin position="22"/>
        <end position="245"/>
    </location>
</feature>
<proteinExistence type="predicted"/>
<evidence type="ECO:0000259" key="2">
    <source>
        <dbReference type="Pfam" id="PF06439"/>
    </source>
</evidence>
<reference evidence="3 4" key="1">
    <citation type="submission" date="2016-11" db="EMBL/GenBank/DDBJ databases">
        <authorList>
            <person name="Jaros S."/>
            <person name="Januszkiewicz K."/>
            <person name="Wedrychowicz H."/>
        </authorList>
    </citation>
    <scope>NUCLEOTIDE SEQUENCE [LARGE SCALE GENOMIC DNA]</scope>
    <source>
        <strain evidence="3 4">DSM 26897</strain>
    </source>
</reference>
<dbReference type="Pfam" id="PF06439">
    <property type="entry name" value="3keto-disac_hyd"/>
    <property type="match status" value="1"/>
</dbReference>
<evidence type="ECO:0000313" key="4">
    <source>
        <dbReference type="Proteomes" id="UP000184368"/>
    </source>
</evidence>
<dbReference type="GO" id="GO:0016787">
    <property type="term" value="F:hydrolase activity"/>
    <property type="evidence" value="ECO:0007669"/>
    <property type="project" value="InterPro"/>
</dbReference>